<dbReference type="AlphaFoldDB" id="Q570X0"/>
<sequence>MMMRMTLEAMSQELLTASGNGGAWVTRDISAPKGRAEWLRSTRREP</sequence>
<accession>Q570X0</accession>
<proteinExistence type="evidence at transcript level"/>
<evidence type="ECO:0000313" key="1">
    <source>
        <dbReference type="EMBL" id="BAD94886.1"/>
    </source>
</evidence>
<organism evidence="1">
    <name type="scientific">Arabidopsis thaliana</name>
    <name type="common">Mouse-ear cress</name>
    <dbReference type="NCBI Taxonomy" id="3702"/>
    <lineage>
        <taxon>Eukaryota</taxon>
        <taxon>Viridiplantae</taxon>
        <taxon>Streptophyta</taxon>
        <taxon>Embryophyta</taxon>
        <taxon>Tracheophyta</taxon>
        <taxon>Spermatophyta</taxon>
        <taxon>Magnoliopsida</taxon>
        <taxon>eudicotyledons</taxon>
        <taxon>Gunneridae</taxon>
        <taxon>Pentapetalae</taxon>
        <taxon>rosids</taxon>
        <taxon>malvids</taxon>
        <taxon>Brassicales</taxon>
        <taxon>Brassicaceae</taxon>
        <taxon>Camelineae</taxon>
        <taxon>Arabidopsis</taxon>
    </lineage>
</organism>
<protein>
    <submittedName>
        <fullName evidence="1">Uncharacterized protein</fullName>
    </submittedName>
</protein>
<dbReference type="EMBL" id="AK220587">
    <property type="protein sequence ID" value="BAD94886.1"/>
    <property type="molecule type" value="mRNA"/>
</dbReference>
<name>Q570X0_ARATH</name>
<reference evidence="1" key="1">
    <citation type="submission" date="2005-03" db="EMBL/GenBank/DDBJ databases">
        <title>Large-scale analysis of RIKEN Arabidopsis full-length (RAFL) cDNAs.</title>
        <authorList>
            <person name="Totoki Y."/>
            <person name="Seki M."/>
            <person name="Ishida J."/>
            <person name="Nakajima M."/>
            <person name="Enju A."/>
            <person name="Kamiya A."/>
            <person name="Narusaka M."/>
            <person name="Shin-i T."/>
            <person name="Nakagawa M."/>
            <person name="Sakamoto N."/>
            <person name="Oishi K."/>
            <person name="Kohara Y."/>
            <person name="Kobayashi M."/>
            <person name="Toyoda A."/>
            <person name="Sakaki Y."/>
            <person name="Sakurai T."/>
            <person name="Iida K."/>
            <person name="Akiyama K."/>
            <person name="Satou M."/>
            <person name="Toyoda T."/>
            <person name="Konagaya A."/>
            <person name="Carninci P."/>
            <person name="Kawai J."/>
            <person name="Hayashizaki Y."/>
            <person name="Shinozaki K."/>
        </authorList>
    </citation>
    <scope>NUCLEOTIDE SEQUENCE</scope>
</reference>